<keyword evidence="1" id="KW-0175">Coiled coil</keyword>
<feature type="domain" description="KRAB" evidence="2">
    <location>
        <begin position="3"/>
        <end position="74"/>
    </location>
</feature>
<dbReference type="Pfam" id="PF01352">
    <property type="entry name" value="KRAB"/>
    <property type="match status" value="1"/>
</dbReference>
<dbReference type="PANTHER" id="PTHR23232:SF142">
    <property type="entry name" value="GASTRULA ZINC FINGER PROTEIN XLCGF57.1-LIKE-RELATED"/>
    <property type="match status" value="1"/>
</dbReference>
<dbReference type="InterPro" id="IPR036051">
    <property type="entry name" value="KRAB_dom_sf"/>
</dbReference>
<dbReference type="SMART" id="SM00349">
    <property type="entry name" value="KRAB"/>
    <property type="match status" value="1"/>
</dbReference>
<evidence type="ECO:0000256" key="1">
    <source>
        <dbReference type="SAM" id="Coils"/>
    </source>
</evidence>
<sequence>TMVTFNDILVDFTREEWKLLDTAQQIMYKDVMLENYKNLVSLGHQLPKPDVILQLEKGEEPWLVERGIHRETHAEEVWKCEDQLDKYQENQERHLRQVAFTQKKVLTQERV</sequence>
<reference evidence="3" key="1">
    <citation type="journal article" date="2010" name="Nature">
        <title>The sequence and de novo assembly of the giant panda genome.</title>
        <authorList>
            <person name="Li R."/>
            <person name="Fan W."/>
            <person name="Tian G."/>
            <person name="Zhu H."/>
            <person name="He L."/>
            <person name="Cai J."/>
            <person name="Huang Q."/>
            <person name="Cai Q."/>
            <person name="Li B."/>
            <person name="Bai Y."/>
            <person name="Zhang Z."/>
            <person name="Zhang Y."/>
            <person name="Wang W."/>
            <person name="Li J."/>
            <person name="Wei F."/>
            <person name="Li H."/>
            <person name="Jian M."/>
            <person name="Li J."/>
            <person name="Zhang Z."/>
            <person name="Nielsen R."/>
            <person name="Li D."/>
            <person name="Gu W."/>
            <person name="Yang Z."/>
            <person name="Xuan Z."/>
            <person name="Ryder O.A."/>
            <person name="Leung F.C."/>
            <person name="Zhou Y."/>
            <person name="Cao J."/>
            <person name="Sun X."/>
            <person name="Fu Y."/>
            <person name="Fang X."/>
            <person name="Guo X."/>
            <person name="Wang B."/>
            <person name="Hou R."/>
            <person name="Shen F."/>
            <person name="Mu B."/>
            <person name="Ni P."/>
            <person name="Lin R."/>
            <person name="Qian W."/>
            <person name="Wang G."/>
            <person name="Yu C."/>
            <person name="Nie W."/>
            <person name="Wang J."/>
            <person name="Wu Z."/>
            <person name="Liang H."/>
            <person name="Min J."/>
            <person name="Wu Q."/>
            <person name="Cheng S."/>
            <person name="Ruan J."/>
            <person name="Wang M."/>
            <person name="Shi Z."/>
            <person name="Wen M."/>
            <person name="Liu B."/>
            <person name="Ren X."/>
            <person name="Zheng H."/>
            <person name="Dong D."/>
            <person name="Cook K."/>
            <person name="Shan G."/>
            <person name="Zhang H."/>
            <person name="Kosiol C."/>
            <person name="Xie X."/>
            <person name="Lu Z."/>
            <person name="Zheng H."/>
            <person name="Li Y."/>
            <person name="Steiner C.C."/>
            <person name="Lam T.T."/>
            <person name="Lin S."/>
            <person name="Zhang Q."/>
            <person name="Li G."/>
            <person name="Tian J."/>
            <person name="Gong T."/>
            <person name="Liu H."/>
            <person name="Zhang D."/>
            <person name="Fang L."/>
            <person name="Ye C."/>
            <person name="Zhang J."/>
            <person name="Hu W."/>
            <person name="Xu A."/>
            <person name="Ren Y."/>
            <person name="Zhang G."/>
            <person name="Bruford M.W."/>
            <person name="Li Q."/>
            <person name="Ma L."/>
            <person name="Guo Y."/>
            <person name="An N."/>
            <person name="Hu Y."/>
            <person name="Zheng Y."/>
            <person name="Shi Y."/>
            <person name="Li Z."/>
            <person name="Liu Q."/>
            <person name="Chen Y."/>
            <person name="Zhao J."/>
            <person name="Qu N."/>
            <person name="Zhao S."/>
            <person name="Tian F."/>
            <person name="Wang X."/>
            <person name="Wang H."/>
            <person name="Xu L."/>
            <person name="Liu X."/>
            <person name="Vinar T."/>
            <person name="Wang Y."/>
            <person name="Lam T.W."/>
            <person name="Yiu S.M."/>
            <person name="Liu S."/>
            <person name="Zhang H."/>
            <person name="Li D."/>
            <person name="Huang Y."/>
            <person name="Wang X."/>
            <person name="Yang G."/>
            <person name="Jiang Z."/>
            <person name="Wang J."/>
            <person name="Qin N."/>
            <person name="Li L."/>
            <person name="Li J."/>
            <person name="Bolund L."/>
            <person name="Kristiansen K."/>
            <person name="Wong G.K."/>
            <person name="Olson M."/>
            <person name="Zhang X."/>
            <person name="Li S."/>
            <person name="Yang H."/>
            <person name="Wang J."/>
            <person name="Wang J."/>
        </authorList>
    </citation>
    <scope>NUCLEOTIDE SEQUENCE [LARGE SCALE GENOMIC DNA]</scope>
</reference>
<dbReference type="eggNOG" id="KOG1721">
    <property type="taxonomic scope" value="Eukaryota"/>
</dbReference>
<dbReference type="EMBL" id="GL193005">
    <property type="protein sequence ID" value="EFB16375.1"/>
    <property type="molecule type" value="Genomic_DNA"/>
</dbReference>
<proteinExistence type="predicted"/>
<feature type="non-terminal residue" evidence="3">
    <location>
        <position position="111"/>
    </location>
</feature>
<dbReference type="STRING" id="9646.ENSAMEP00000014070"/>
<evidence type="ECO:0000259" key="2">
    <source>
        <dbReference type="PROSITE" id="PS50805"/>
    </source>
</evidence>
<dbReference type="AlphaFoldDB" id="D2HLF3"/>
<name>D2HLF3_AILME</name>
<dbReference type="Gene3D" id="6.10.140.140">
    <property type="match status" value="1"/>
</dbReference>
<gene>
    <name evidence="3" type="ORF">PANDA_012319</name>
</gene>
<feature type="coiled-coil region" evidence="1">
    <location>
        <begin position="70"/>
        <end position="104"/>
    </location>
</feature>
<dbReference type="InterPro" id="IPR050169">
    <property type="entry name" value="Krueppel_C2H2_ZnF"/>
</dbReference>
<organism evidence="3">
    <name type="scientific">Ailuropoda melanoleuca</name>
    <name type="common">Giant panda</name>
    <dbReference type="NCBI Taxonomy" id="9646"/>
    <lineage>
        <taxon>Eukaryota</taxon>
        <taxon>Metazoa</taxon>
        <taxon>Chordata</taxon>
        <taxon>Craniata</taxon>
        <taxon>Vertebrata</taxon>
        <taxon>Euteleostomi</taxon>
        <taxon>Mammalia</taxon>
        <taxon>Eutheria</taxon>
        <taxon>Laurasiatheria</taxon>
        <taxon>Carnivora</taxon>
        <taxon>Caniformia</taxon>
        <taxon>Ursidae</taxon>
        <taxon>Ailuropoda</taxon>
    </lineage>
</organism>
<dbReference type="CDD" id="cd07765">
    <property type="entry name" value="KRAB_A-box"/>
    <property type="match status" value="1"/>
</dbReference>
<accession>D2HLF3</accession>
<protein>
    <recommendedName>
        <fullName evidence="2">KRAB domain-containing protein</fullName>
    </recommendedName>
</protein>
<dbReference type="PROSITE" id="PS50805">
    <property type="entry name" value="KRAB"/>
    <property type="match status" value="1"/>
</dbReference>
<evidence type="ECO:0000313" key="3">
    <source>
        <dbReference type="EMBL" id="EFB16375.1"/>
    </source>
</evidence>
<dbReference type="OMA" id="IHRETHA"/>
<dbReference type="InterPro" id="IPR001909">
    <property type="entry name" value="KRAB"/>
</dbReference>
<dbReference type="InParanoid" id="D2HLF3"/>
<dbReference type="GO" id="GO:0006355">
    <property type="term" value="P:regulation of DNA-templated transcription"/>
    <property type="evidence" value="ECO:0007669"/>
    <property type="project" value="InterPro"/>
</dbReference>
<dbReference type="PANTHER" id="PTHR23232">
    <property type="entry name" value="KRAB DOMAIN C2H2 ZINC FINGER"/>
    <property type="match status" value="1"/>
</dbReference>
<dbReference type="SUPFAM" id="SSF109640">
    <property type="entry name" value="KRAB domain (Kruppel-associated box)"/>
    <property type="match status" value="1"/>
</dbReference>
<feature type="non-terminal residue" evidence="3">
    <location>
        <position position="1"/>
    </location>
</feature>
<dbReference type="HOGENOM" id="CLU_002678_69_0_1"/>